<dbReference type="InterPro" id="IPR013087">
    <property type="entry name" value="Znf_C2H2_type"/>
</dbReference>
<evidence type="ECO:0000313" key="6">
    <source>
        <dbReference type="EMBL" id="PFX24152.1"/>
    </source>
</evidence>
<evidence type="ECO:0000256" key="3">
    <source>
        <dbReference type="SAM" id="MobiDB-lite"/>
    </source>
</evidence>
<gene>
    <name evidence="6" type="primary">Jrkl</name>
    <name evidence="6" type="ORF">AWC38_SpisGene11296</name>
</gene>
<evidence type="ECO:0000313" key="7">
    <source>
        <dbReference type="Proteomes" id="UP000225706"/>
    </source>
</evidence>
<name>A0A2B4S6J1_STYPI</name>
<protein>
    <submittedName>
        <fullName evidence="6">Jerky protein-like</fullName>
    </submittedName>
</protein>
<evidence type="ECO:0000259" key="4">
    <source>
        <dbReference type="PROSITE" id="PS50157"/>
    </source>
</evidence>
<keyword evidence="1" id="KW-0238">DNA-binding</keyword>
<dbReference type="PROSITE" id="PS50157">
    <property type="entry name" value="ZINC_FINGER_C2H2_2"/>
    <property type="match status" value="1"/>
</dbReference>
<dbReference type="GO" id="GO:0008270">
    <property type="term" value="F:zinc ion binding"/>
    <property type="evidence" value="ECO:0007669"/>
    <property type="project" value="UniProtKB-KW"/>
</dbReference>
<dbReference type="Gene3D" id="1.10.10.60">
    <property type="entry name" value="Homeodomain-like"/>
    <property type="match status" value="1"/>
</dbReference>
<dbReference type="InterPro" id="IPR050863">
    <property type="entry name" value="CenT-Element_Derived"/>
</dbReference>
<evidence type="ECO:0000256" key="1">
    <source>
        <dbReference type="ARBA" id="ARBA00023125"/>
    </source>
</evidence>
<dbReference type="Pfam" id="PF03221">
    <property type="entry name" value="HTH_Tnp_Tc5"/>
    <property type="match status" value="1"/>
</dbReference>
<dbReference type="PROSITE" id="PS51253">
    <property type="entry name" value="HTH_CENPB"/>
    <property type="match status" value="1"/>
</dbReference>
<keyword evidence="2" id="KW-0479">Metal-binding</keyword>
<dbReference type="InterPro" id="IPR004875">
    <property type="entry name" value="DDE_SF_endonuclease_dom"/>
</dbReference>
<dbReference type="GO" id="GO:0003677">
    <property type="term" value="F:DNA binding"/>
    <property type="evidence" value="ECO:0007669"/>
    <property type="project" value="UniProtKB-KW"/>
</dbReference>
<accession>A0A2B4S6J1</accession>
<dbReference type="PANTHER" id="PTHR19303:SF73">
    <property type="entry name" value="PROTEIN PDC2"/>
    <property type="match status" value="1"/>
</dbReference>
<sequence>MNRTLFDCGVRKSVELKNGSLLDITSTMKKTAMLTKSYDVQCSCCGKAFNGQQYLDSHMKFKHPSSTAENSHEGQQHRDISPNQKEADVPCSVLDDSPPEAPNDPIIVNEESLGKKRRGSEKRKSYTVEFKKKTLDFLDSSTSSKNKYKIVSREKGVHRTLVQKWDKNRGQIFKELELNKRCKNSGNIRDARQRRKMVSEKPKHHERYPLAAKLLIAEFKVRRAAGCKVTKLWLRKKMKSKIEMCYGKSEADKFKGSNNWFQRFKKRHGLALRRRTNKKKNSADDGREIIQKFHKNLRKSLKTHRRRNKSSIDPKYGRWTPGNRYNVDQVPLPFVVDQGTTYDTVGNKQVWVSQPSSGLDKRQATLQLCIRAEGDQNVKPALVFRGKGNISSAEKDSYDERVDVYFQQNAWIDAEVNMQWCRKTLFPGVGNTEQEKVIFADNVCFQQSKEFHEACRNEINATVYMLPENHTDKIQPIDAGCGRMMKVKISCAMDRWLETEENLDKWHDKLSAKDRRILMTRWTGEAWSELKENKGFLKRFFENPSPEQSLLFDECATLRVAVEQHLKSKSRLPVTIKFRGDAYRRLFKNKGQIRDRYHFLEKADFPPKFFPQFWDYCADSHGQGIKVYYPMKIRHFVSWSPKKYRVEDHNPSPRAFQEKLTFSFIKVALGDTS</sequence>
<dbReference type="InterPro" id="IPR009057">
    <property type="entry name" value="Homeodomain-like_sf"/>
</dbReference>
<dbReference type="GO" id="GO:0005634">
    <property type="term" value="C:nucleus"/>
    <property type="evidence" value="ECO:0007669"/>
    <property type="project" value="TreeGrafter"/>
</dbReference>
<keyword evidence="2" id="KW-0862">Zinc</keyword>
<dbReference type="SUPFAM" id="SSF46689">
    <property type="entry name" value="Homeodomain-like"/>
    <property type="match status" value="1"/>
</dbReference>
<feature type="domain" description="C2H2-type" evidence="4">
    <location>
        <begin position="40"/>
        <end position="68"/>
    </location>
</feature>
<organism evidence="6 7">
    <name type="scientific">Stylophora pistillata</name>
    <name type="common">Smooth cauliflower coral</name>
    <dbReference type="NCBI Taxonomy" id="50429"/>
    <lineage>
        <taxon>Eukaryota</taxon>
        <taxon>Metazoa</taxon>
        <taxon>Cnidaria</taxon>
        <taxon>Anthozoa</taxon>
        <taxon>Hexacorallia</taxon>
        <taxon>Scleractinia</taxon>
        <taxon>Astrocoeniina</taxon>
        <taxon>Pocilloporidae</taxon>
        <taxon>Stylophora</taxon>
    </lineage>
</organism>
<dbReference type="EMBL" id="LSMT01000185">
    <property type="protein sequence ID" value="PFX24152.1"/>
    <property type="molecule type" value="Genomic_DNA"/>
</dbReference>
<feature type="compositionally biased region" description="Basic and acidic residues" evidence="3">
    <location>
        <begin position="70"/>
        <end position="88"/>
    </location>
</feature>
<feature type="region of interest" description="Disordered" evidence="3">
    <location>
        <begin position="62"/>
        <end position="124"/>
    </location>
</feature>
<keyword evidence="7" id="KW-1185">Reference proteome</keyword>
<proteinExistence type="predicted"/>
<dbReference type="InterPro" id="IPR006600">
    <property type="entry name" value="HTH_CenpB_DNA-bd_dom"/>
</dbReference>
<feature type="domain" description="HTH CENPB-type" evidence="5">
    <location>
        <begin position="199"/>
        <end position="274"/>
    </location>
</feature>
<dbReference type="PANTHER" id="PTHR19303">
    <property type="entry name" value="TRANSPOSON"/>
    <property type="match status" value="1"/>
</dbReference>
<dbReference type="PROSITE" id="PS00028">
    <property type="entry name" value="ZINC_FINGER_C2H2_1"/>
    <property type="match status" value="1"/>
</dbReference>
<keyword evidence="2" id="KW-0863">Zinc-finger</keyword>
<dbReference type="Pfam" id="PF03184">
    <property type="entry name" value="DDE_1"/>
    <property type="match status" value="1"/>
</dbReference>
<comment type="caution">
    <text evidence="6">The sequence shown here is derived from an EMBL/GenBank/DDBJ whole genome shotgun (WGS) entry which is preliminary data.</text>
</comment>
<reference evidence="7" key="1">
    <citation type="journal article" date="2017" name="bioRxiv">
        <title>Comparative analysis of the genomes of Stylophora pistillata and Acropora digitifera provides evidence for extensive differences between species of corals.</title>
        <authorList>
            <person name="Voolstra C.R."/>
            <person name="Li Y."/>
            <person name="Liew Y.J."/>
            <person name="Baumgarten S."/>
            <person name="Zoccola D."/>
            <person name="Flot J.-F."/>
            <person name="Tambutte S."/>
            <person name="Allemand D."/>
            <person name="Aranda M."/>
        </authorList>
    </citation>
    <scope>NUCLEOTIDE SEQUENCE [LARGE SCALE GENOMIC DNA]</scope>
</reference>
<dbReference type="AlphaFoldDB" id="A0A2B4S6J1"/>
<dbReference type="Proteomes" id="UP000225706">
    <property type="component" value="Unassembled WGS sequence"/>
</dbReference>
<dbReference type="OrthoDB" id="5983378at2759"/>
<evidence type="ECO:0000259" key="5">
    <source>
        <dbReference type="PROSITE" id="PS51253"/>
    </source>
</evidence>
<evidence type="ECO:0000256" key="2">
    <source>
        <dbReference type="PROSITE-ProRule" id="PRU00042"/>
    </source>
</evidence>